<dbReference type="Pfam" id="PF03461">
    <property type="entry name" value="TRCF"/>
    <property type="match status" value="1"/>
</dbReference>
<dbReference type="Gene3D" id="3.40.50.11180">
    <property type="match status" value="1"/>
</dbReference>
<evidence type="ECO:0000313" key="16">
    <source>
        <dbReference type="EMBL" id="AKH22062.1"/>
    </source>
</evidence>
<dbReference type="SUPFAM" id="SSF143517">
    <property type="entry name" value="TRCF domain-like"/>
    <property type="match status" value="1"/>
</dbReference>
<dbReference type="SMART" id="SM00490">
    <property type="entry name" value="HELICc"/>
    <property type="match status" value="1"/>
</dbReference>
<dbReference type="InterPro" id="IPR001650">
    <property type="entry name" value="Helicase_C-like"/>
</dbReference>
<dbReference type="NCBIfam" id="NF007966">
    <property type="entry name" value="PRK10689.1"/>
    <property type="match status" value="1"/>
</dbReference>
<feature type="domain" description="Helicase ATP-binding" evidence="14">
    <location>
        <begin position="623"/>
        <end position="784"/>
    </location>
</feature>
<evidence type="ECO:0000256" key="13">
    <source>
        <dbReference type="HAMAP-Rule" id="MF_00969"/>
    </source>
</evidence>
<dbReference type="CDD" id="cd17991">
    <property type="entry name" value="DEXHc_TRCF"/>
    <property type="match status" value="1"/>
</dbReference>
<evidence type="ECO:0000256" key="4">
    <source>
        <dbReference type="ARBA" id="ARBA00022763"/>
    </source>
</evidence>
<dbReference type="EMBL" id="CP011412">
    <property type="protein sequence ID" value="AKH22062.1"/>
    <property type="molecule type" value="Genomic_DNA"/>
</dbReference>
<dbReference type="Gene3D" id="3.40.50.11140">
    <property type="match status" value="1"/>
</dbReference>
<comment type="subcellular location">
    <subcellularLocation>
        <location evidence="1 13">Cytoplasm</location>
    </subcellularLocation>
</comment>
<evidence type="ECO:0000256" key="1">
    <source>
        <dbReference type="ARBA" id="ARBA00004496"/>
    </source>
</evidence>
<keyword evidence="4 13" id="KW-0227">DNA damage</keyword>
<dbReference type="GO" id="GO:0016787">
    <property type="term" value="F:hydrolase activity"/>
    <property type="evidence" value="ECO:0007669"/>
    <property type="project" value="UniProtKB-KW"/>
</dbReference>
<keyword evidence="17" id="KW-1185">Reference proteome</keyword>
<dbReference type="InterPro" id="IPR036101">
    <property type="entry name" value="CarD-like/TRCF_RID_sf"/>
</dbReference>
<dbReference type="SMART" id="SM00487">
    <property type="entry name" value="DEXDc"/>
    <property type="match status" value="1"/>
</dbReference>
<dbReference type="EC" id="3.6.4.-" evidence="13"/>
<evidence type="ECO:0000256" key="10">
    <source>
        <dbReference type="ARBA" id="ARBA00061104"/>
    </source>
</evidence>
<dbReference type="Pfam" id="PF02559">
    <property type="entry name" value="CarD_TRCF_RID"/>
    <property type="match status" value="1"/>
</dbReference>
<evidence type="ECO:0000256" key="2">
    <source>
        <dbReference type="ARBA" id="ARBA00022490"/>
    </source>
</evidence>
<evidence type="ECO:0000259" key="15">
    <source>
        <dbReference type="PROSITE" id="PS51194"/>
    </source>
</evidence>
<dbReference type="GO" id="GO:0005737">
    <property type="term" value="C:cytoplasm"/>
    <property type="evidence" value="ECO:0007669"/>
    <property type="project" value="UniProtKB-SubCell"/>
</dbReference>
<dbReference type="GO" id="GO:0000716">
    <property type="term" value="P:transcription-coupled nucleotide-excision repair, DNA damage recognition"/>
    <property type="evidence" value="ECO:0007669"/>
    <property type="project" value="UniProtKB-UniRule"/>
</dbReference>
<dbReference type="Proteomes" id="UP000034410">
    <property type="component" value="Chromosome"/>
</dbReference>
<dbReference type="SMART" id="SM01058">
    <property type="entry name" value="CarD_TRCF"/>
    <property type="match status" value="1"/>
</dbReference>
<dbReference type="Pfam" id="PF00271">
    <property type="entry name" value="Helicase_C"/>
    <property type="match status" value="1"/>
</dbReference>
<comment type="similarity">
    <text evidence="11 13">In the C-terminal section; belongs to the helicase family. RecG subfamily.</text>
</comment>
<organism evidence="16 17">
    <name type="scientific">Sedimenticola thiotaurini</name>
    <dbReference type="NCBI Taxonomy" id="1543721"/>
    <lineage>
        <taxon>Bacteria</taxon>
        <taxon>Pseudomonadati</taxon>
        <taxon>Pseudomonadota</taxon>
        <taxon>Gammaproteobacteria</taxon>
        <taxon>Chromatiales</taxon>
        <taxon>Sedimenticolaceae</taxon>
        <taxon>Sedimenticola</taxon>
    </lineage>
</organism>
<dbReference type="InterPro" id="IPR041471">
    <property type="entry name" value="UvrB_inter"/>
</dbReference>
<dbReference type="GO" id="GO:0005524">
    <property type="term" value="F:ATP binding"/>
    <property type="evidence" value="ECO:0007669"/>
    <property type="project" value="UniProtKB-UniRule"/>
</dbReference>
<dbReference type="Gene3D" id="2.40.10.170">
    <property type="match status" value="1"/>
</dbReference>
<dbReference type="Pfam" id="PF17757">
    <property type="entry name" value="UvrB_inter"/>
    <property type="match status" value="1"/>
</dbReference>
<reference evidence="16 17" key="1">
    <citation type="journal article" date="2015" name="Genome Announc.">
        <title>Complete Genome Sequence of Sedimenticola thiotaurini Strain SIP-G1, a Polyphosphate- and Polyhydroxyalkanoate-Accumulating Sulfur-Oxidizing Gammaproteobacterium Isolated from Salt Marsh Sediments.</title>
        <authorList>
            <person name="Flood B.E."/>
            <person name="Jones D.S."/>
            <person name="Bailey J.V."/>
        </authorList>
    </citation>
    <scope>NUCLEOTIDE SEQUENCE [LARGE SCALE GENOMIC DNA]</scope>
    <source>
        <strain evidence="16 17">SIP-G1</strain>
    </source>
</reference>
<dbReference type="InterPro" id="IPR037235">
    <property type="entry name" value="TRCF-like_C_D7"/>
</dbReference>
<dbReference type="PANTHER" id="PTHR47964:SF1">
    <property type="entry name" value="ATP-DEPENDENT DNA HELICASE HOMOLOG RECG, CHLOROPLASTIC"/>
    <property type="match status" value="1"/>
</dbReference>
<dbReference type="Gene3D" id="3.40.50.300">
    <property type="entry name" value="P-loop containing nucleotide triphosphate hydrolases"/>
    <property type="match status" value="2"/>
</dbReference>
<dbReference type="Gene3D" id="3.90.1150.50">
    <property type="entry name" value="Transcription-repair-coupling factor, D7 domain"/>
    <property type="match status" value="1"/>
</dbReference>
<dbReference type="KEGG" id="seds:AAY24_05065"/>
<keyword evidence="2 13" id="KW-0963">Cytoplasm</keyword>
<dbReference type="NCBIfam" id="TIGR00580">
    <property type="entry name" value="mfd"/>
    <property type="match status" value="1"/>
</dbReference>
<evidence type="ECO:0000256" key="5">
    <source>
        <dbReference type="ARBA" id="ARBA00022801"/>
    </source>
</evidence>
<evidence type="ECO:0000256" key="12">
    <source>
        <dbReference type="ARBA" id="ARBA00070128"/>
    </source>
</evidence>
<dbReference type="FunFam" id="3.40.50.300:FF:000546">
    <property type="entry name" value="Transcription-repair-coupling factor"/>
    <property type="match status" value="1"/>
</dbReference>
<dbReference type="PATRIC" id="fig|1543721.4.peg.1055"/>
<sequence length="1152" mass="129832">MHDPLNAPIPNKPDERLQWGRLYGMGDALAIASAARTFPGTTMVVADDAQTAAKLEDGLRFFLAGESIPVFGFPDWETLPYDVFSPLPELVSQRLLTLYRLDRMQQAVLILPVSTLLQRLPPRQYLQANTLMLKPGDPLSLQEMRRQLEQSGYQYVSQVVEHGEYTIRGSLLDIFPMGSGLPYRIDLFDEEIETIRTFDPETQRTLDRVEAIEMLPAREYPLDEAGITHFRQAYRNTFEGDPQRSLIYREVSNGNAPGGLEYYLPLFFEQTASLFDFLPGQLLTIRSTETRDFADQFLQQVQGRYEQRRHDPERPLLPPDQLYLDTDHLMERLNRGMSIRLQRSEVESRSKGYSGICNFATRVPEPISLQPRTEHPAAALQAFIDRSPGRILFIAESAGRREMLKETLAGFNIRPRQVTDWRSFVEDEHPLMMTVAPLEQGLWLDQAGLVVITESQLLGERVRQDRRRKAKQRDADQIVRNLTELHIGAPVVHEDHGVGRYLGLQVLEVGGMTTEFLTLEYARGDKLYVPVSSLHLISRYAGASPETAPLHRLGGDQWERVKRKAAEKARDVAAELLEIYARRAAHKGHAFPPPGEEYAAFAASFEFEETPDQLQAIESVIADMTAPHPMDRVVCGDVGFGKTEVAMRAAFMAVQGGRQVAVLVPTTLLAQQHYDNFSDRFADWPVKVESLSRFRTAKQQKAITDGLAAGTVDIVVGTHKLLQENIQYKNLGLVVIDEEHRFGVRHKERLKALRSEVDMLTLTATPIPRTLNMAMSGMRDLSIIATPPAARHPIKTFISQWNDALIVEACQREIKRGGQVYFLHNEVSTIENTANKLEKLLPGVRVQVAHGQMRERQLEEIMRDFYHQRFNILVCTTIIESGIDVPSANTMIINRADKLGLAQLHQLRGRVGRSHHRAYTYLITPPPKTLTADAKKRLEAIESLEDLGAGFTLATHDLEIRGAGELLGEGQSGQIHEVGFSLYSDLLERAVKALKAGEHPNLDRPLDHGAEIDLQLPALLPEDYLPDVHSRLVLYKRIASAASKAELRELQVEMIDRFGLLPEPAQNLFGITELKLKANPLGIRKIEAGPAGGRILFDGQPKIDPGQIIRLIQTRPREYKLDGGEKLRFFKDLSDRQRRIELVGNILDEISG</sequence>
<comment type="function">
    <text evidence="13">Couples transcription and DNA repair by recognizing RNA polymerase (RNAP) stalled at DNA lesions. Mediates ATP-dependent release of RNAP and its truncated transcript from the DNA, and recruitment of nucleotide excision repair machinery to the damaged site.</text>
</comment>
<dbReference type="SMART" id="SM00982">
    <property type="entry name" value="TRCF"/>
    <property type="match status" value="1"/>
</dbReference>
<evidence type="ECO:0000313" key="17">
    <source>
        <dbReference type="Proteomes" id="UP000034410"/>
    </source>
</evidence>
<dbReference type="PROSITE" id="PS51192">
    <property type="entry name" value="HELICASE_ATP_BIND_1"/>
    <property type="match status" value="1"/>
</dbReference>
<keyword evidence="3 13" id="KW-0547">Nucleotide-binding</keyword>
<feature type="domain" description="Helicase C-terminal" evidence="15">
    <location>
        <begin position="801"/>
        <end position="959"/>
    </location>
</feature>
<dbReference type="InterPro" id="IPR048635">
    <property type="entry name" value="MFD_D3"/>
</dbReference>
<dbReference type="PANTHER" id="PTHR47964">
    <property type="entry name" value="ATP-DEPENDENT DNA HELICASE HOMOLOG RECG, CHLOROPLASTIC"/>
    <property type="match status" value="1"/>
</dbReference>
<dbReference type="InterPro" id="IPR003711">
    <property type="entry name" value="CarD-like/TRCF_RID"/>
</dbReference>
<proteinExistence type="inferred from homology"/>
<dbReference type="SUPFAM" id="SSF141259">
    <property type="entry name" value="CarD-like"/>
    <property type="match status" value="1"/>
</dbReference>
<gene>
    <name evidence="13" type="primary">mfd</name>
    <name evidence="16" type="ORF">AAY24_05065</name>
</gene>
<dbReference type="InterPro" id="IPR027417">
    <property type="entry name" value="P-loop_NTPase"/>
</dbReference>
<evidence type="ECO:0000256" key="7">
    <source>
        <dbReference type="ARBA" id="ARBA00022840"/>
    </source>
</evidence>
<protein>
    <recommendedName>
        <fullName evidence="12 13">Transcription-repair-coupling factor</fullName>
        <shortName evidence="13">TRCF</shortName>
        <ecNumber evidence="13">3.6.4.-</ecNumber>
    </recommendedName>
</protein>
<dbReference type="InterPro" id="IPR011545">
    <property type="entry name" value="DEAD/DEAH_box_helicase_dom"/>
</dbReference>
<evidence type="ECO:0000256" key="9">
    <source>
        <dbReference type="ARBA" id="ARBA00023204"/>
    </source>
</evidence>
<dbReference type="InterPro" id="IPR004576">
    <property type="entry name" value="Mfd"/>
</dbReference>
<dbReference type="GO" id="GO:0003684">
    <property type="term" value="F:damaged DNA binding"/>
    <property type="evidence" value="ECO:0007669"/>
    <property type="project" value="InterPro"/>
</dbReference>
<comment type="similarity">
    <text evidence="10 13">In the N-terminal section; belongs to the UvrB family.</text>
</comment>
<evidence type="ECO:0000256" key="11">
    <source>
        <dbReference type="ARBA" id="ARBA00061399"/>
    </source>
</evidence>
<keyword evidence="8 13" id="KW-0238">DNA-binding</keyword>
<dbReference type="GO" id="GO:0003678">
    <property type="term" value="F:DNA helicase activity"/>
    <property type="evidence" value="ECO:0007669"/>
    <property type="project" value="TreeGrafter"/>
</dbReference>
<dbReference type="AlphaFoldDB" id="A0A0F7K2M5"/>
<dbReference type="InterPro" id="IPR005118">
    <property type="entry name" value="TRCF_C"/>
</dbReference>
<keyword evidence="7 13" id="KW-0067">ATP-binding</keyword>
<keyword evidence="9 13" id="KW-0234">DNA repair</keyword>
<name>A0A0F7K2M5_9GAMM</name>
<keyword evidence="5 13" id="KW-0378">Hydrolase</keyword>
<dbReference type="Gene3D" id="3.30.2060.10">
    <property type="entry name" value="Penicillin-binding protein 1b domain"/>
    <property type="match status" value="1"/>
</dbReference>
<dbReference type="SUPFAM" id="SSF52540">
    <property type="entry name" value="P-loop containing nucleoside triphosphate hydrolases"/>
    <property type="match status" value="4"/>
</dbReference>
<evidence type="ECO:0000256" key="6">
    <source>
        <dbReference type="ARBA" id="ARBA00022806"/>
    </source>
</evidence>
<accession>A0A0F7K2M5</accession>
<dbReference type="FunFam" id="3.40.50.300:FF:000300">
    <property type="entry name" value="Transcription-repair-coupling factor"/>
    <property type="match status" value="1"/>
</dbReference>
<dbReference type="Pfam" id="PF21132">
    <property type="entry name" value="MFD_D3"/>
    <property type="match status" value="1"/>
</dbReference>
<dbReference type="Pfam" id="PF00270">
    <property type="entry name" value="DEAD"/>
    <property type="match status" value="1"/>
</dbReference>
<keyword evidence="6" id="KW-0347">Helicase</keyword>
<dbReference type="HAMAP" id="MF_00969">
    <property type="entry name" value="TRCF"/>
    <property type="match status" value="1"/>
</dbReference>
<evidence type="ECO:0000256" key="8">
    <source>
        <dbReference type="ARBA" id="ARBA00023125"/>
    </source>
</evidence>
<dbReference type="InterPro" id="IPR047112">
    <property type="entry name" value="RecG/Mfd"/>
</dbReference>
<evidence type="ECO:0000259" key="14">
    <source>
        <dbReference type="PROSITE" id="PS51192"/>
    </source>
</evidence>
<evidence type="ECO:0000256" key="3">
    <source>
        <dbReference type="ARBA" id="ARBA00022741"/>
    </source>
</evidence>
<dbReference type="InterPro" id="IPR014001">
    <property type="entry name" value="Helicase_ATP-bd"/>
</dbReference>
<dbReference type="GO" id="GO:0006355">
    <property type="term" value="P:regulation of DNA-templated transcription"/>
    <property type="evidence" value="ECO:0007669"/>
    <property type="project" value="UniProtKB-UniRule"/>
</dbReference>
<dbReference type="PROSITE" id="PS51194">
    <property type="entry name" value="HELICASE_CTER"/>
    <property type="match status" value="1"/>
</dbReference>